<evidence type="ECO:0000313" key="3">
    <source>
        <dbReference type="Proteomes" id="UP000325313"/>
    </source>
</evidence>
<name>A0A5B0PAZ0_PUCGR</name>
<feature type="compositionally biased region" description="Low complexity" evidence="1">
    <location>
        <begin position="41"/>
        <end position="76"/>
    </location>
</feature>
<reference evidence="2 3" key="1">
    <citation type="submission" date="2019-05" db="EMBL/GenBank/DDBJ databases">
        <title>Emergence of the Ug99 lineage of the wheat stem rust pathogen through somatic hybridization.</title>
        <authorList>
            <person name="Li F."/>
            <person name="Upadhyaya N.M."/>
            <person name="Sperschneider J."/>
            <person name="Matny O."/>
            <person name="Nguyen-Phuc H."/>
            <person name="Mago R."/>
            <person name="Raley C."/>
            <person name="Miller M.E."/>
            <person name="Silverstein K.A.T."/>
            <person name="Henningsen E."/>
            <person name="Hirsch C.D."/>
            <person name="Visser B."/>
            <person name="Pretorius Z.A."/>
            <person name="Steffenson B.J."/>
            <person name="Schwessinger B."/>
            <person name="Dodds P.N."/>
            <person name="Figueroa M."/>
        </authorList>
    </citation>
    <scope>NUCLEOTIDE SEQUENCE [LARGE SCALE GENOMIC DNA]</scope>
    <source>
        <strain evidence="2 3">Ug99</strain>
    </source>
</reference>
<evidence type="ECO:0000313" key="2">
    <source>
        <dbReference type="EMBL" id="KAA1098777.1"/>
    </source>
</evidence>
<protein>
    <submittedName>
        <fullName evidence="2">Uncharacterized protein</fullName>
    </submittedName>
</protein>
<dbReference type="Proteomes" id="UP000325313">
    <property type="component" value="Unassembled WGS sequence"/>
</dbReference>
<feature type="compositionally biased region" description="Polar residues" evidence="1">
    <location>
        <begin position="77"/>
        <end position="106"/>
    </location>
</feature>
<accession>A0A5B0PAZ0</accession>
<proteinExistence type="predicted"/>
<feature type="region of interest" description="Disordered" evidence="1">
    <location>
        <begin position="1"/>
        <end position="130"/>
    </location>
</feature>
<dbReference type="AlphaFoldDB" id="A0A5B0PAZ0"/>
<comment type="caution">
    <text evidence="2">The sequence shown here is derived from an EMBL/GenBank/DDBJ whole genome shotgun (WGS) entry which is preliminary data.</text>
</comment>
<organism evidence="2 3">
    <name type="scientific">Puccinia graminis f. sp. tritici</name>
    <dbReference type="NCBI Taxonomy" id="56615"/>
    <lineage>
        <taxon>Eukaryota</taxon>
        <taxon>Fungi</taxon>
        <taxon>Dikarya</taxon>
        <taxon>Basidiomycota</taxon>
        <taxon>Pucciniomycotina</taxon>
        <taxon>Pucciniomycetes</taxon>
        <taxon>Pucciniales</taxon>
        <taxon>Pucciniaceae</taxon>
        <taxon>Puccinia</taxon>
    </lineage>
</organism>
<evidence type="ECO:0000256" key="1">
    <source>
        <dbReference type="SAM" id="MobiDB-lite"/>
    </source>
</evidence>
<gene>
    <name evidence="2" type="ORF">PGTUg99_015594</name>
</gene>
<dbReference type="EMBL" id="VDEP01000346">
    <property type="protein sequence ID" value="KAA1098777.1"/>
    <property type="molecule type" value="Genomic_DNA"/>
</dbReference>
<sequence length="130" mass="13754">MAHRSSSTLSPSSSTSSAPNPTSSGPSNTPLSPKSPPNSPPLASNPLPSSNSSKPSSSLLSNSLQSRNLSELNSSSGTLTSVMISVSDSSRTPRFSANRLTLNQYSKAGRRRKPKQQRLQIIPMETKTKD</sequence>
<feature type="compositionally biased region" description="Low complexity" evidence="1">
    <location>
        <begin position="1"/>
        <end position="32"/>
    </location>
</feature>